<dbReference type="PANTHER" id="PTHR33490">
    <property type="entry name" value="BLR5614 PROTEIN-RELATED"/>
    <property type="match status" value="1"/>
</dbReference>
<dbReference type="SMART" id="SM00460">
    <property type="entry name" value="TGc"/>
    <property type="match status" value="1"/>
</dbReference>
<sequence>MFLKINHVTEYRYEEPVVFSLQRLRLTPVNSAGQTVVDWSVAIEGAKNEVTYSDQYENLVRLVSVDGEQSAMRLIATGTVETRDTDGIFGPHSSDCPLWLFLRETPLTEIGKHTRAIVSSLEGDSDLARLHDLMGRLYEKMTFKPGITSTTTSAEEALEHEAGVCQDYAHIVLACARQMKLPARYVSGYLFMEGTTDQSASHAWAEIYLEGLGWVGFDAANKVCPDERYVRIACGLDYTDAAPVVGMTLGGGPGQMSVNLQVISQNQSQSQSQS</sequence>
<evidence type="ECO:0000259" key="1">
    <source>
        <dbReference type="SMART" id="SM00460"/>
    </source>
</evidence>
<dbReference type="EMBL" id="VHLG01000003">
    <property type="protein sequence ID" value="TPW31642.1"/>
    <property type="molecule type" value="Genomic_DNA"/>
</dbReference>
<dbReference type="RefSeq" id="WP_141148411.1">
    <property type="nucleotide sequence ID" value="NZ_VHLG01000003.1"/>
</dbReference>
<dbReference type="Proteomes" id="UP000318801">
    <property type="component" value="Unassembled WGS sequence"/>
</dbReference>
<dbReference type="Pfam" id="PF01841">
    <property type="entry name" value="Transglut_core"/>
    <property type="match status" value="1"/>
</dbReference>
<dbReference type="InterPro" id="IPR002931">
    <property type="entry name" value="Transglutaminase-like"/>
</dbReference>
<feature type="domain" description="Transglutaminase-like" evidence="1">
    <location>
        <begin position="157"/>
        <end position="221"/>
    </location>
</feature>
<dbReference type="Gene3D" id="3.10.620.30">
    <property type="match status" value="1"/>
</dbReference>
<comment type="caution">
    <text evidence="2">The sequence shown here is derived from an EMBL/GenBank/DDBJ whole genome shotgun (WGS) entry which is preliminary data.</text>
</comment>
<accession>A0A506UB61</accession>
<protein>
    <submittedName>
        <fullName evidence="2">Transglutaminase family protein</fullName>
    </submittedName>
</protein>
<dbReference type="SUPFAM" id="SSF54001">
    <property type="entry name" value="Cysteine proteinases"/>
    <property type="match status" value="1"/>
</dbReference>
<reference evidence="2 3" key="1">
    <citation type="submission" date="2019-06" db="EMBL/GenBank/DDBJ databases">
        <authorList>
            <person name="Li M."/>
        </authorList>
    </citation>
    <scope>NUCLEOTIDE SEQUENCE [LARGE SCALE GENOMIC DNA]</scope>
    <source>
        <strain evidence="2 3">BGMRC2036</strain>
    </source>
</reference>
<dbReference type="InterPro" id="IPR013589">
    <property type="entry name" value="Bac_transglu_N"/>
</dbReference>
<proteinExistence type="predicted"/>
<dbReference type="Pfam" id="PF08379">
    <property type="entry name" value="Bact_transglu_N"/>
    <property type="match status" value="1"/>
</dbReference>
<organism evidence="2 3">
    <name type="scientific">Martelella alba</name>
    <dbReference type="NCBI Taxonomy" id="2590451"/>
    <lineage>
        <taxon>Bacteria</taxon>
        <taxon>Pseudomonadati</taxon>
        <taxon>Pseudomonadota</taxon>
        <taxon>Alphaproteobacteria</taxon>
        <taxon>Hyphomicrobiales</taxon>
        <taxon>Aurantimonadaceae</taxon>
        <taxon>Martelella</taxon>
    </lineage>
</organism>
<dbReference type="AlphaFoldDB" id="A0A506UB61"/>
<gene>
    <name evidence="2" type="ORF">FJU08_07810</name>
</gene>
<evidence type="ECO:0000313" key="2">
    <source>
        <dbReference type="EMBL" id="TPW31642.1"/>
    </source>
</evidence>
<evidence type="ECO:0000313" key="3">
    <source>
        <dbReference type="Proteomes" id="UP000318801"/>
    </source>
</evidence>
<dbReference type="InterPro" id="IPR038765">
    <property type="entry name" value="Papain-like_cys_pep_sf"/>
</dbReference>
<name>A0A506UB61_9HYPH</name>
<keyword evidence="3" id="KW-1185">Reference proteome</keyword>
<dbReference type="OrthoDB" id="9804023at2"/>
<dbReference type="PANTHER" id="PTHR33490:SF6">
    <property type="entry name" value="SLL1049 PROTEIN"/>
    <property type="match status" value="1"/>
</dbReference>